<gene>
    <name evidence="1" type="ORF">DU505_20245</name>
</gene>
<sequence>MLPQSPPAPLSYQGSTRRVGVEIEFAGLPPQGTAELVHNLFGGEISVVSPHRFKVEGTRWGTFVIELDTQYAHPDAKLLEEVPRKESEWERQRHQMRVDFHNRTRQLIGDVVTGLVPTEIVCPPVPWDELGELDALFTALYSQGAKGTDASLLYGFGLHLNPEVASLDVADILRQLRAYLLMAEWLRREIDIDITREVLPHANPFPKPYALKVLAPDYAPDLDGLIADYIELNPTRNRELDLYPLFAFLRPDYPHELFHDKLVKARPTFHYRLPNAQLSQLGWGAVVEWNRWVEVERLAADNEALTKQAATYVTYHTRPRLIRWVGKLRDWIREARTPS</sequence>
<dbReference type="RefSeq" id="WP_114480779.1">
    <property type="nucleotide sequence ID" value="NZ_QPII01000023.1"/>
</dbReference>
<evidence type="ECO:0000313" key="1">
    <source>
        <dbReference type="EMBL" id="RCV86539.1"/>
    </source>
</evidence>
<organism evidence="1 2">
    <name type="scientific">Billgrantia montanilacus</name>
    <dbReference type="NCBI Taxonomy" id="2282305"/>
    <lineage>
        <taxon>Bacteria</taxon>
        <taxon>Pseudomonadati</taxon>
        <taxon>Pseudomonadota</taxon>
        <taxon>Gammaproteobacteria</taxon>
        <taxon>Oceanospirillales</taxon>
        <taxon>Halomonadaceae</taxon>
        <taxon>Billgrantia</taxon>
    </lineage>
</organism>
<dbReference type="Proteomes" id="UP000252405">
    <property type="component" value="Unassembled WGS sequence"/>
</dbReference>
<dbReference type="AlphaFoldDB" id="A0A368TPB9"/>
<dbReference type="Pfam" id="PF12224">
    <property type="entry name" value="Amidoligase_2"/>
    <property type="match status" value="1"/>
</dbReference>
<reference evidence="1 2" key="1">
    <citation type="submission" date="2018-07" db="EMBL/GenBank/DDBJ databases">
        <title>Halomonas montanilacus sp. nov., isolated from Lake Pengyan on Tibetan Plateau.</title>
        <authorList>
            <person name="Lu H."/>
            <person name="Xing P."/>
            <person name="Wu Q."/>
        </authorList>
    </citation>
    <scope>NUCLEOTIDE SEQUENCE [LARGE SCALE GENOMIC DNA]</scope>
    <source>
        <strain evidence="1 2">PYC7W</strain>
    </source>
</reference>
<evidence type="ECO:0000313" key="2">
    <source>
        <dbReference type="Proteomes" id="UP000252405"/>
    </source>
</evidence>
<comment type="caution">
    <text evidence="1">The sequence shown here is derived from an EMBL/GenBank/DDBJ whole genome shotgun (WGS) entry which is preliminary data.</text>
</comment>
<dbReference type="GO" id="GO:0016874">
    <property type="term" value="F:ligase activity"/>
    <property type="evidence" value="ECO:0007669"/>
    <property type="project" value="UniProtKB-KW"/>
</dbReference>
<name>A0A368TPB9_9GAMM</name>
<dbReference type="OrthoDB" id="5597599at2"/>
<keyword evidence="2" id="KW-1185">Reference proteome</keyword>
<dbReference type="InterPro" id="IPR022025">
    <property type="entry name" value="Amidoligase_2"/>
</dbReference>
<accession>A0A368TPB9</accession>
<keyword evidence="1" id="KW-0436">Ligase</keyword>
<proteinExistence type="predicted"/>
<protein>
    <submittedName>
        <fullName evidence="1">Amidoligase enzyme</fullName>
    </submittedName>
</protein>
<dbReference type="EMBL" id="QPII01000023">
    <property type="protein sequence ID" value="RCV86539.1"/>
    <property type="molecule type" value="Genomic_DNA"/>
</dbReference>